<feature type="region of interest" description="Disordered" evidence="1">
    <location>
        <begin position="329"/>
        <end position="348"/>
    </location>
</feature>
<evidence type="ECO:0000256" key="1">
    <source>
        <dbReference type="SAM" id="MobiDB-lite"/>
    </source>
</evidence>
<accession>A0A6U6ULD5</accession>
<keyword evidence="2" id="KW-0472">Membrane</keyword>
<organism evidence="3">
    <name type="scientific">Zooxanthella nutricula</name>
    <dbReference type="NCBI Taxonomy" id="1333877"/>
    <lineage>
        <taxon>Eukaryota</taxon>
        <taxon>Sar</taxon>
        <taxon>Alveolata</taxon>
        <taxon>Dinophyceae</taxon>
        <taxon>Peridiniales</taxon>
        <taxon>Peridiniales incertae sedis</taxon>
        <taxon>Zooxanthella</taxon>
    </lineage>
</organism>
<protein>
    <recommendedName>
        <fullName evidence="4">Hexosyltransferase</fullName>
    </recommendedName>
</protein>
<keyword evidence="2" id="KW-1133">Transmembrane helix</keyword>
<reference evidence="3" key="1">
    <citation type="submission" date="2021-01" db="EMBL/GenBank/DDBJ databases">
        <authorList>
            <person name="Corre E."/>
            <person name="Pelletier E."/>
            <person name="Niang G."/>
            <person name="Scheremetjew M."/>
            <person name="Finn R."/>
            <person name="Kale V."/>
            <person name="Holt S."/>
            <person name="Cochrane G."/>
            <person name="Meng A."/>
            <person name="Brown T."/>
            <person name="Cohen L."/>
        </authorList>
    </citation>
    <scope>NUCLEOTIDE SEQUENCE</scope>
    <source>
        <strain evidence="3">RCC3387</strain>
    </source>
</reference>
<dbReference type="EMBL" id="HBGW01088661">
    <property type="protein sequence ID" value="CAD9638338.1"/>
    <property type="molecule type" value="Transcribed_RNA"/>
</dbReference>
<gene>
    <name evidence="3" type="ORF">BRAN1462_LOCUS56160</name>
</gene>
<feature type="transmembrane region" description="Helical" evidence="2">
    <location>
        <begin position="27"/>
        <end position="45"/>
    </location>
</feature>
<evidence type="ECO:0008006" key="4">
    <source>
        <dbReference type="Google" id="ProtNLM"/>
    </source>
</evidence>
<feature type="region of interest" description="Disordered" evidence="1">
    <location>
        <begin position="1"/>
        <end position="22"/>
    </location>
</feature>
<dbReference type="AlphaFoldDB" id="A0A6U6ULD5"/>
<proteinExistence type="predicted"/>
<sequence length="378" mass="40976">MVGHGDEQAPLCDASSVRTGLDSGRRTPAIVAVAAALLAATLLAARASFGPAPLRPGDAMARNVVASKATLVVGEQAVPSVSSDTVSSKTSVGPFGIRWGPDVFGGGAIYEPTRGSRHTSTTLFCFSVAMTSSEVGLMRSQFHHRAGIFQCDGARVYGGEPLSLQPGNERAPRIIPHAMPPSTHSQFGFYCNWEIFAKVLDLIFLDGAFKQFDVVVKVDPDTVFFPARLQARLAVRRPAEEPWYLANSNCSHLPVPGGKGYITMQGPLEVFSRGMLQRFGQADRASDCVLTPNETLMAGEDMYLDRCMHWLGGHRLLDLDLVRACPQTEQDPAPNGVPDPSCTQDAMPAYHPYKDVDGWNTCHRGSSRRDQRDRFLAS</sequence>
<keyword evidence="2" id="KW-0812">Transmembrane</keyword>
<evidence type="ECO:0000256" key="2">
    <source>
        <dbReference type="SAM" id="Phobius"/>
    </source>
</evidence>
<name>A0A6U6ULD5_9DINO</name>
<evidence type="ECO:0000313" key="3">
    <source>
        <dbReference type="EMBL" id="CAD9638338.1"/>
    </source>
</evidence>